<keyword evidence="1" id="KW-0812">Transmembrane</keyword>
<dbReference type="EMBL" id="NJHN03000054">
    <property type="protein sequence ID" value="KAH9419735.1"/>
    <property type="molecule type" value="Genomic_DNA"/>
</dbReference>
<feature type="transmembrane region" description="Helical" evidence="1">
    <location>
        <begin position="497"/>
        <end position="516"/>
    </location>
</feature>
<evidence type="ECO:0000256" key="1">
    <source>
        <dbReference type="SAM" id="Phobius"/>
    </source>
</evidence>
<proteinExistence type="predicted"/>
<feature type="transmembrane region" description="Helical" evidence="1">
    <location>
        <begin position="536"/>
        <end position="556"/>
    </location>
</feature>
<protein>
    <submittedName>
        <fullName evidence="2">Uncharacterized protein</fullName>
    </submittedName>
</protein>
<keyword evidence="1" id="KW-0472">Membrane</keyword>
<feature type="transmembrane region" description="Helical" evidence="1">
    <location>
        <begin position="609"/>
        <end position="629"/>
    </location>
</feature>
<reference evidence="2 3" key="2">
    <citation type="journal article" date="2022" name="Mol. Biol. Evol.">
        <title>Comparative Genomics Reveals Insights into the Divergent Evolution of Astigmatic Mites and Household Pest Adaptations.</title>
        <authorList>
            <person name="Xiong Q."/>
            <person name="Wan A.T."/>
            <person name="Liu X."/>
            <person name="Fung C.S."/>
            <person name="Xiao X."/>
            <person name="Malainual N."/>
            <person name="Hou J."/>
            <person name="Wang L."/>
            <person name="Wang M."/>
            <person name="Yang K.Y."/>
            <person name="Cui Y."/>
            <person name="Leung E.L."/>
            <person name="Nong W."/>
            <person name="Shin S.K."/>
            <person name="Au S.W."/>
            <person name="Jeong K.Y."/>
            <person name="Chew F.T."/>
            <person name="Hui J.H."/>
            <person name="Leung T.F."/>
            <person name="Tungtrongchitr A."/>
            <person name="Zhong N."/>
            <person name="Liu Z."/>
            <person name="Tsui S.K."/>
        </authorList>
    </citation>
    <scope>NUCLEOTIDE SEQUENCE [LARGE SCALE GENOMIC DNA]</scope>
    <source>
        <strain evidence="2">Derp</strain>
    </source>
</reference>
<feature type="transmembrane region" description="Helical" evidence="1">
    <location>
        <begin position="316"/>
        <end position="333"/>
    </location>
</feature>
<feature type="transmembrane region" description="Helical" evidence="1">
    <location>
        <begin position="50"/>
        <end position="70"/>
    </location>
</feature>
<feature type="transmembrane region" description="Helical" evidence="1">
    <location>
        <begin position="731"/>
        <end position="751"/>
    </location>
</feature>
<keyword evidence="3" id="KW-1185">Reference proteome</keyword>
<evidence type="ECO:0000313" key="3">
    <source>
        <dbReference type="Proteomes" id="UP000887458"/>
    </source>
</evidence>
<feature type="transmembrane region" description="Helical" evidence="1">
    <location>
        <begin position="91"/>
        <end position="112"/>
    </location>
</feature>
<dbReference type="Proteomes" id="UP000887458">
    <property type="component" value="Unassembled WGS sequence"/>
</dbReference>
<feature type="transmembrane region" description="Helical" evidence="1">
    <location>
        <begin position="757"/>
        <end position="777"/>
    </location>
</feature>
<accession>A0ABQ8JAW3</accession>
<evidence type="ECO:0000313" key="2">
    <source>
        <dbReference type="EMBL" id="KAH9419735.1"/>
    </source>
</evidence>
<feature type="transmembrane region" description="Helical" evidence="1">
    <location>
        <begin position="649"/>
        <end position="674"/>
    </location>
</feature>
<feature type="transmembrane region" description="Helical" evidence="1">
    <location>
        <begin position="280"/>
        <end position="304"/>
    </location>
</feature>
<sequence length="883" mass="106484">MENSNTTKLNDILKRSFYYLKYYSLRLEYSIEDYNERKILKTLKTFQRSIWITINNWISIGFLILIIFFNNNNHLIINIERIELMTKSNRLDLLFLELLIIFSLLELLWIFLFKMTLNYRCSLHMFANPGFQSINNVNYLNNNDLQQLVKSFITQDHIVILISRIINSTFIILNLYMIIYSYRLYQNDEINLKKLLFTTLMFYQYCRHICYMLGQLFFSVRILVLFVDLLRLRLLSLLRSLILTIKRQKFQSILIIKKIHLNYFQYRYVCLYKETIETNYIINTILFVVEMISKSAIIMSCIFYERQLITSTFNMASVLALFSTFILTTLLNLRVSLLPTSNKQCTNFLLCWLARTQFIELKNNNHNENRKNFHLKQRLNNIRSTLRSNQFVQIMNNNRFGFSCGHLYFIDKFIYIRALILNFHLIIKFYKKICIKKTTTIIKIIRFSTENELQMMDDIFIEGFENFKTYSFRLNYSLSDYRNRNIHYSYQTIKRTIWMTLNAWIVLMILFATIYFENNPYILDYHHLDRIFNIENIKILLIGLFFCYIILEYLWLHLFRQVINYRSSINNFFINNIPFDSKKLQTDSLTYLKKLYSITNFLAKLSNQIVMISLIIIYFLFIFIILIFYAKDQINLAQILYSIPNFGFLAMHIINMMGQLFIDTNFILFLVEFFHIRMKHLLMKSISASNSYHLIIKQNGINKTRLFWNKFHNEYLKLFTETIRFNPTLSFLLFILDIISKGAIIVAILFYSRQTHLNLFSTTSIMIMLMTFFYPIILYSRVSRLPTCNQLCTKYLLNWLARTQWLILKQNDRKILINKKSYQKISRYSFKSNLFIQIMNNNRFGFTCGHLFFITKFKYIQLLLLNINLIIKFYKKIIHSSQK</sequence>
<feature type="transmembrane region" description="Helical" evidence="1">
    <location>
        <begin position="158"/>
        <end position="185"/>
    </location>
</feature>
<organism evidence="2 3">
    <name type="scientific">Dermatophagoides pteronyssinus</name>
    <name type="common">European house dust mite</name>
    <dbReference type="NCBI Taxonomy" id="6956"/>
    <lineage>
        <taxon>Eukaryota</taxon>
        <taxon>Metazoa</taxon>
        <taxon>Ecdysozoa</taxon>
        <taxon>Arthropoda</taxon>
        <taxon>Chelicerata</taxon>
        <taxon>Arachnida</taxon>
        <taxon>Acari</taxon>
        <taxon>Acariformes</taxon>
        <taxon>Sarcoptiformes</taxon>
        <taxon>Astigmata</taxon>
        <taxon>Psoroptidia</taxon>
        <taxon>Analgoidea</taxon>
        <taxon>Pyroglyphidae</taxon>
        <taxon>Dermatophagoidinae</taxon>
        <taxon>Dermatophagoides</taxon>
    </lineage>
</organism>
<comment type="caution">
    <text evidence="2">The sequence shown here is derived from an EMBL/GenBank/DDBJ whole genome shotgun (WGS) entry which is preliminary data.</text>
</comment>
<reference evidence="2 3" key="1">
    <citation type="journal article" date="2018" name="J. Allergy Clin. Immunol.">
        <title>High-quality assembly of Dermatophagoides pteronyssinus genome and transcriptome reveals a wide range of novel allergens.</title>
        <authorList>
            <person name="Liu X.Y."/>
            <person name="Yang K.Y."/>
            <person name="Wang M.Q."/>
            <person name="Kwok J.S."/>
            <person name="Zeng X."/>
            <person name="Yang Z."/>
            <person name="Xiao X.J."/>
            <person name="Lau C.P."/>
            <person name="Li Y."/>
            <person name="Huang Z.M."/>
            <person name="Ba J.G."/>
            <person name="Yim A.K."/>
            <person name="Ouyang C.Y."/>
            <person name="Ngai S.M."/>
            <person name="Chan T.F."/>
            <person name="Leung E.L."/>
            <person name="Liu L."/>
            <person name="Liu Z.G."/>
            <person name="Tsui S.K."/>
        </authorList>
    </citation>
    <scope>NUCLEOTIDE SEQUENCE [LARGE SCALE GENOMIC DNA]</scope>
    <source>
        <strain evidence="2">Derp</strain>
    </source>
</reference>
<keyword evidence="1" id="KW-1133">Transmembrane helix</keyword>
<name>A0ABQ8JAW3_DERPT</name>
<gene>
    <name evidence="2" type="ORF">DERP_001566</name>
</gene>
<feature type="transmembrane region" description="Helical" evidence="1">
    <location>
        <begin position="205"/>
        <end position="227"/>
    </location>
</feature>
<feature type="transmembrane region" description="Helical" evidence="1">
    <location>
        <begin position="407"/>
        <end position="427"/>
    </location>
</feature>